<dbReference type="GO" id="GO:0006457">
    <property type="term" value="P:protein folding"/>
    <property type="evidence" value="ECO:0007669"/>
    <property type="project" value="TreeGrafter"/>
</dbReference>
<keyword evidence="4" id="KW-0175">Coiled coil</keyword>
<dbReference type="GO" id="GO:0051082">
    <property type="term" value="F:unfolded protein binding"/>
    <property type="evidence" value="ECO:0007669"/>
    <property type="project" value="TreeGrafter"/>
</dbReference>
<evidence type="ECO:0000256" key="1">
    <source>
        <dbReference type="ARBA" id="ARBA00004496"/>
    </source>
</evidence>
<dbReference type="InterPro" id="IPR004918">
    <property type="entry name" value="Cdc37"/>
</dbReference>
<dbReference type="SUPFAM" id="SSF101391">
    <property type="entry name" value="Hsp90 co-chaperone CDC37"/>
    <property type="match status" value="1"/>
</dbReference>
<dbReference type="GO" id="GO:0031072">
    <property type="term" value="F:heat shock protein binding"/>
    <property type="evidence" value="ECO:0007669"/>
    <property type="project" value="TreeGrafter"/>
</dbReference>
<dbReference type="Pfam" id="PF03234">
    <property type="entry name" value="CDC37_N"/>
    <property type="match status" value="1"/>
</dbReference>
<organism evidence="8 9">
    <name type="scientific">Bugula neritina</name>
    <name type="common">Brown bryozoan</name>
    <name type="synonym">Sertularia neritina</name>
    <dbReference type="NCBI Taxonomy" id="10212"/>
    <lineage>
        <taxon>Eukaryota</taxon>
        <taxon>Metazoa</taxon>
        <taxon>Spiralia</taxon>
        <taxon>Lophotrochozoa</taxon>
        <taxon>Bryozoa</taxon>
        <taxon>Gymnolaemata</taxon>
        <taxon>Cheilostomatida</taxon>
        <taxon>Flustrina</taxon>
        <taxon>Buguloidea</taxon>
        <taxon>Bugulidae</taxon>
        <taxon>Bugula</taxon>
    </lineage>
</organism>
<dbReference type="Pfam" id="PF08565">
    <property type="entry name" value="CDC37_M"/>
    <property type="match status" value="1"/>
</dbReference>
<dbReference type="PANTHER" id="PTHR12800">
    <property type="entry name" value="CDC37-RELATED"/>
    <property type="match status" value="1"/>
</dbReference>
<gene>
    <name evidence="8" type="ORF">EB796_007190</name>
</gene>
<dbReference type="Proteomes" id="UP000593567">
    <property type="component" value="Unassembled WGS sequence"/>
</dbReference>
<dbReference type="OrthoDB" id="440202at2759"/>
<comment type="similarity">
    <text evidence="2">Belongs to the CDC37 family.</text>
</comment>
<dbReference type="GO" id="GO:0051087">
    <property type="term" value="F:protein-folding chaperone binding"/>
    <property type="evidence" value="ECO:0007669"/>
    <property type="project" value="TreeGrafter"/>
</dbReference>
<dbReference type="InterPro" id="IPR013855">
    <property type="entry name" value="Cdc37_N_dom"/>
</dbReference>
<dbReference type="SMART" id="SM01070">
    <property type="entry name" value="CDC37_M"/>
    <property type="match status" value="1"/>
</dbReference>
<evidence type="ECO:0000259" key="6">
    <source>
        <dbReference type="SMART" id="SM01070"/>
    </source>
</evidence>
<accession>A0A7J7K8F1</accession>
<feature type="region of interest" description="Disordered" evidence="5">
    <location>
        <begin position="1"/>
        <end position="25"/>
    </location>
</feature>
<comment type="caution">
    <text evidence="8">The sequence shown here is derived from an EMBL/GenBank/DDBJ whole genome shotgun (WGS) entry which is preliminary data.</text>
</comment>
<keyword evidence="9" id="KW-1185">Reference proteome</keyword>
<evidence type="ECO:0000313" key="9">
    <source>
        <dbReference type="Proteomes" id="UP000593567"/>
    </source>
</evidence>
<dbReference type="InterPro" id="IPR013874">
    <property type="entry name" value="Cdc37_Hsp90-bd"/>
</dbReference>
<feature type="domain" description="Cdc37 Hsp90 binding" evidence="6">
    <location>
        <begin position="121"/>
        <end position="279"/>
    </location>
</feature>
<dbReference type="GO" id="GO:0005737">
    <property type="term" value="C:cytoplasm"/>
    <property type="evidence" value="ECO:0007669"/>
    <property type="project" value="UniProtKB-SubCell"/>
</dbReference>
<sequence>MPIDYSKWNNIEISDDEDDQHPNIDTASLNKWRHEARVQRMTEAQAEKDKLARERTEHQQKLSAVKEKLKAVDISEDTTVNAKLKELEKQEEEFRKKEEELKKKDRLTPWNIDTLCQDGKSKTLINRSKPAEAAPLTDEEKMTKQQEFTKKNRSLLKKFGMFRKYEDSERFLSEHPELACEETANYLVLWCIDLAVEEKNDLMAHVSHQTIVMQFILELSKSLKVDPRACIKAFFTRIKQAEKQYLDAFNDELESFKQRVRERAEIRLETARKEVEEEERQARLGPGGLDPIEVMESLPKACCSHYISPHSDCSTPCCSSVWLTFLFDNALRTQFLHVTGYCRFRSRVHKLFGLRYYYKIYMMEEKEFHS</sequence>
<dbReference type="FunFam" id="1.20.58.610:FF:000001">
    <property type="entry name" value="Hsp90 co-chaperone Cdc37-like 1"/>
    <property type="match status" value="1"/>
</dbReference>
<evidence type="ECO:0000259" key="7">
    <source>
        <dbReference type="SMART" id="SM01071"/>
    </source>
</evidence>
<feature type="coiled-coil region" evidence="4">
    <location>
        <begin position="41"/>
        <end position="107"/>
    </location>
</feature>
<dbReference type="GO" id="GO:0019901">
    <property type="term" value="F:protein kinase binding"/>
    <property type="evidence" value="ECO:0007669"/>
    <property type="project" value="InterPro"/>
</dbReference>
<proteinExistence type="inferred from homology"/>
<dbReference type="EMBL" id="VXIV02001058">
    <property type="protein sequence ID" value="KAF6034503.1"/>
    <property type="molecule type" value="Genomic_DNA"/>
</dbReference>
<protein>
    <submittedName>
        <fullName evidence="8">CDC37</fullName>
    </submittedName>
</protein>
<evidence type="ECO:0000256" key="5">
    <source>
        <dbReference type="SAM" id="MobiDB-lite"/>
    </source>
</evidence>
<feature type="domain" description="Cdc37 N-terminal" evidence="7">
    <location>
        <begin position="2"/>
        <end position="123"/>
    </location>
</feature>
<dbReference type="InterPro" id="IPR038189">
    <property type="entry name" value="Cdc37_Hsp90-bd_sf"/>
</dbReference>
<keyword evidence="3" id="KW-0963">Cytoplasm</keyword>
<name>A0A7J7K8F1_BUGNE</name>
<dbReference type="AlphaFoldDB" id="A0A7J7K8F1"/>
<dbReference type="SMART" id="SM01071">
    <property type="entry name" value="CDC37_N"/>
    <property type="match status" value="1"/>
</dbReference>
<evidence type="ECO:0000256" key="2">
    <source>
        <dbReference type="ARBA" id="ARBA00006222"/>
    </source>
</evidence>
<dbReference type="PANTHER" id="PTHR12800:SF4">
    <property type="entry name" value="HSP90 CO-CHAPERONE CDC37"/>
    <property type="match status" value="1"/>
</dbReference>
<dbReference type="GO" id="GO:0050821">
    <property type="term" value="P:protein stabilization"/>
    <property type="evidence" value="ECO:0007669"/>
    <property type="project" value="TreeGrafter"/>
</dbReference>
<comment type="subcellular location">
    <subcellularLocation>
        <location evidence="1">Cytoplasm</location>
    </subcellularLocation>
</comment>
<dbReference type="Gene3D" id="1.20.58.610">
    <property type="entry name" value="Cdc37, Hsp90 binding domain"/>
    <property type="match status" value="1"/>
</dbReference>
<evidence type="ECO:0000256" key="4">
    <source>
        <dbReference type="SAM" id="Coils"/>
    </source>
</evidence>
<evidence type="ECO:0000313" key="8">
    <source>
        <dbReference type="EMBL" id="KAF6034503.1"/>
    </source>
</evidence>
<reference evidence="8" key="1">
    <citation type="submission" date="2020-06" db="EMBL/GenBank/DDBJ databases">
        <title>Draft genome of Bugula neritina, a colonial animal packing powerful symbionts and potential medicines.</title>
        <authorList>
            <person name="Rayko M."/>
        </authorList>
    </citation>
    <scope>NUCLEOTIDE SEQUENCE [LARGE SCALE GENOMIC DNA]</scope>
    <source>
        <strain evidence="8">Kwan_BN1</strain>
    </source>
</reference>
<evidence type="ECO:0000256" key="3">
    <source>
        <dbReference type="ARBA" id="ARBA00022490"/>
    </source>
</evidence>